<dbReference type="GeneID" id="303185893"/>
<keyword evidence="2" id="KW-1185">Reference proteome</keyword>
<gene>
    <name evidence="1" type="ordered locus">AARI_23010</name>
</gene>
<organism evidence="1 2">
    <name type="scientific">Glutamicibacter arilaitensis (strain DSM 16368 / CIP 108037 / IAM 15318 / JCM 13566 / NCIMB 14258 / Re117)</name>
    <name type="common">Arthrobacter arilaitensis</name>
    <dbReference type="NCBI Taxonomy" id="861360"/>
    <lineage>
        <taxon>Bacteria</taxon>
        <taxon>Bacillati</taxon>
        <taxon>Actinomycetota</taxon>
        <taxon>Actinomycetes</taxon>
        <taxon>Micrococcales</taxon>
        <taxon>Micrococcaceae</taxon>
        <taxon>Glutamicibacter</taxon>
    </lineage>
</organism>
<accession>A0ABM9PYP9</accession>
<reference evidence="2" key="2">
    <citation type="submission" date="2010-07" db="EMBL/GenBank/DDBJ databases">
        <title>Complete genome sequence of Arthrobacter arilaitensis (strain DSM 16368 / CIP 108037 / JCM 13566 / Re117).</title>
        <authorList>
            <person name="Genoscope."/>
        </authorList>
    </citation>
    <scope>NUCLEOTIDE SEQUENCE [LARGE SCALE GENOMIC DNA]</scope>
    <source>
        <strain evidence="2">DSM 16368 / CIP 108037 / IAM 15318 / JCM 13566 / Re117</strain>
    </source>
</reference>
<protein>
    <submittedName>
        <fullName evidence="1">Uncharacterized protein</fullName>
    </submittedName>
</protein>
<sequence length="64" mass="7313">MTAADSGVVRETTLRTFHGQIKQINELFEDTGISDDDQINAVESIMRMPNHTSSYNVKRLQMDR</sequence>
<dbReference type="Proteomes" id="UP000006878">
    <property type="component" value="Chromosome"/>
</dbReference>
<name>A0ABM9PYP9_GLUAR</name>
<proteinExistence type="predicted"/>
<dbReference type="RefSeq" id="WP_013349638.1">
    <property type="nucleotide sequence ID" value="NC_014550.1"/>
</dbReference>
<evidence type="ECO:0000313" key="1">
    <source>
        <dbReference type="EMBL" id="CBT76521.1"/>
    </source>
</evidence>
<reference evidence="2" key="1">
    <citation type="journal article" date="2010" name="PLoS ONE">
        <title>The Arthrobacter arilaitensis Re117 genome sequence reveals its genetic adaptation to the surface of cheese.</title>
        <authorList>
            <person name="Monnet C."/>
            <person name="Loux V."/>
            <person name="Gibrat J.F."/>
            <person name="Spinnler E."/>
            <person name="Barbe V."/>
            <person name="Vacherie B."/>
            <person name="Gavory F."/>
            <person name="Gourbeyre E."/>
            <person name="Siguier P."/>
            <person name="Chandler M."/>
            <person name="Elleuch R."/>
            <person name="Irlinger F."/>
            <person name="Vallaeys T."/>
        </authorList>
    </citation>
    <scope>NUCLEOTIDE SEQUENCE</scope>
    <source>
        <strain evidence="2">DSM 16368 / CIP 108037 / IAM 15318 / JCM 13566 / Re117</strain>
    </source>
</reference>
<dbReference type="EMBL" id="FQ311875">
    <property type="protein sequence ID" value="CBT76521.1"/>
    <property type="molecule type" value="Genomic_DNA"/>
</dbReference>
<evidence type="ECO:0000313" key="2">
    <source>
        <dbReference type="Proteomes" id="UP000006878"/>
    </source>
</evidence>